<feature type="domain" description="Multi-ubiquitin" evidence="1">
    <location>
        <begin position="25"/>
        <end position="88"/>
    </location>
</feature>
<keyword evidence="3" id="KW-1185">Reference proteome</keyword>
<dbReference type="Pfam" id="PF14452">
    <property type="entry name" value="Multi_ubiq"/>
    <property type="match status" value="2"/>
</dbReference>
<feature type="domain" description="Multi-ubiquitin" evidence="1">
    <location>
        <begin position="93"/>
        <end position="157"/>
    </location>
</feature>
<dbReference type="InterPro" id="IPR025701">
    <property type="entry name" value="UBQ-conjugat_E2_E"/>
</dbReference>
<protein>
    <submittedName>
        <fullName evidence="2">Multiubiquitin domain-containing protein</fullName>
    </submittedName>
</protein>
<dbReference type="EMBL" id="JBHUIP010000011">
    <property type="protein sequence ID" value="MFD2263417.1"/>
    <property type="molecule type" value="Genomic_DNA"/>
</dbReference>
<comment type="caution">
    <text evidence="2">The sequence shown here is derived from an EMBL/GenBank/DDBJ whole genome shotgun (WGS) entry which is preliminary data.</text>
</comment>
<evidence type="ECO:0000313" key="3">
    <source>
        <dbReference type="Proteomes" id="UP001597295"/>
    </source>
</evidence>
<dbReference type="InterPro" id="IPR027802">
    <property type="entry name" value="Multi-ubiquitin_dom"/>
</dbReference>
<dbReference type="RefSeq" id="WP_379876423.1">
    <property type="nucleotide sequence ID" value="NZ_JBHUIP010000011.1"/>
</dbReference>
<reference evidence="3" key="1">
    <citation type="journal article" date="2019" name="Int. J. Syst. Evol. Microbiol.">
        <title>The Global Catalogue of Microorganisms (GCM) 10K type strain sequencing project: providing services to taxonomists for standard genome sequencing and annotation.</title>
        <authorList>
            <consortium name="The Broad Institute Genomics Platform"/>
            <consortium name="The Broad Institute Genome Sequencing Center for Infectious Disease"/>
            <person name="Wu L."/>
            <person name="Ma J."/>
        </authorList>
    </citation>
    <scope>NUCLEOTIDE SEQUENCE [LARGE SCALE GENOMIC DNA]</scope>
    <source>
        <strain evidence="3">CGMCC 1.19062</strain>
    </source>
</reference>
<evidence type="ECO:0000259" key="1">
    <source>
        <dbReference type="Pfam" id="PF14452"/>
    </source>
</evidence>
<dbReference type="Proteomes" id="UP001597295">
    <property type="component" value="Unassembled WGS sequence"/>
</dbReference>
<evidence type="ECO:0000313" key="2">
    <source>
        <dbReference type="EMBL" id="MFD2263417.1"/>
    </source>
</evidence>
<name>A0ABW5DQU2_9PROT</name>
<dbReference type="Pfam" id="PF14462">
    <property type="entry name" value="Prok-E2_E"/>
    <property type="match status" value="1"/>
</dbReference>
<accession>A0ABW5DQU2</accession>
<proteinExistence type="predicted"/>
<organism evidence="2 3">
    <name type="scientific">Lacibacterium aquatile</name>
    <dbReference type="NCBI Taxonomy" id="1168082"/>
    <lineage>
        <taxon>Bacteria</taxon>
        <taxon>Pseudomonadati</taxon>
        <taxon>Pseudomonadota</taxon>
        <taxon>Alphaproteobacteria</taxon>
        <taxon>Rhodospirillales</taxon>
        <taxon>Rhodospirillaceae</taxon>
    </lineage>
</organism>
<sequence length="370" mass="40793">MTDVSISAVDNGKSRHQIEVADETLTFRSVRIDDLTPTGAQLAAAAGFKPAQSVVVLQFLPNGELEDIRDTEVVDLRHSHGHFIIVETDAIYPITIDGQDFQWPATIITGATLRKLGEVPADKDLYLERVDEPDRLIGATDTVNLSKKGIESFISRQKKTWKLQVQDVVLVFDEDHVKVRDAIVKAGYDPDKPYIITLKTSAGKEDVTVDYIVDLTRPGIEKIRLTPGGINNGEAQNALRHQFNLLPVDDRFLNSLGLPWETIIDNGTRWLLIYGYRVPEGYSASEITLAIQVPTGYPAAEIDMFFTLPKLLLRSGAAVPQTEGNAVIAGTTYSRWSRHRTSIAPWNPATDNIQSHLALVSGALEKDVGA</sequence>
<gene>
    <name evidence="2" type="ORF">ACFSM5_11000</name>
</gene>